<comment type="subcellular location">
    <subcellularLocation>
        <location evidence="1">Nucleus</location>
    </subcellularLocation>
</comment>
<evidence type="ECO:0000256" key="4">
    <source>
        <dbReference type="ARBA" id="ARBA00023242"/>
    </source>
</evidence>
<evidence type="ECO:0000256" key="7">
    <source>
        <dbReference type="SAM" id="MobiDB-lite"/>
    </source>
</evidence>
<evidence type="ECO:0000256" key="5">
    <source>
        <dbReference type="ARBA" id="ARBA00023306"/>
    </source>
</evidence>
<dbReference type="AlphaFoldDB" id="A0A167HEB4"/>
<keyword evidence="3" id="KW-0238">DNA-binding</keyword>
<dbReference type="GO" id="GO:0031390">
    <property type="term" value="C:Ctf18 RFC-like complex"/>
    <property type="evidence" value="ECO:0007669"/>
    <property type="project" value="InterPro"/>
</dbReference>
<evidence type="ECO:0000256" key="3">
    <source>
        <dbReference type="ARBA" id="ARBA00023125"/>
    </source>
</evidence>
<dbReference type="PANTHER" id="PTHR28605:SF1">
    <property type="entry name" value="CHROMOSOME TRANSMISSION FIDELITY FACTOR 8"/>
    <property type="match status" value="1"/>
</dbReference>
<keyword evidence="5" id="KW-0131">Cell cycle</keyword>
<dbReference type="GO" id="GO:0003677">
    <property type="term" value="F:DNA binding"/>
    <property type="evidence" value="ECO:0007669"/>
    <property type="project" value="UniProtKB-KW"/>
</dbReference>
<keyword evidence="2" id="KW-0235">DNA replication</keyword>
<feature type="compositionally biased region" description="Polar residues" evidence="7">
    <location>
        <begin position="91"/>
        <end position="104"/>
    </location>
</feature>
<dbReference type="InterPro" id="IPR018607">
    <property type="entry name" value="Ctf8"/>
</dbReference>
<name>A0A167HEB4_CALVF</name>
<reference evidence="8 9" key="1">
    <citation type="journal article" date="2016" name="Mol. Biol. Evol.">
        <title>Comparative Genomics of Early-Diverging Mushroom-Forming Fungi Provides Insights into the Origins of Lignocellulose Decay Capabilities.</title>
        <authorList>
            <person name="Nagy L.G."/>
            <person name="Riley R."/>
            <person name="Tritt A."/>
            <person name="Adam C."/>
            <person name="Daum C."/>
            <person name="Floudas D."/>
            <person name="Sun H."/>
            <person name="Yadav J.S."/>
            <person name="Pangilinan J."/>
            <person name="Larsson K.H."/>
            <person name="Matsuura K."/>
            <person name="Barry K."/>
            <person name="Labutti K."/>
            <person name="Kuo R."/>
            <person name="Ohm R.A."/>
            <person name="Bhattacharya S.S."/>
            <person name="Shirouzu T."/>
            <person name="Yoshinaga Y."/>
            <person name="Martin F.M."/>
            <person name="Grigoriev I.V."/>
            <person name="Hibbett D.S."/>
        </authorList>
    </citation>
    <scope>NUCLEOTIDE SEQUENCE [LARGE SCALE GENOMIC DNA]</scope>
    <source>
        <strain evidence="8 9">TUFC12733</strain>
    </source>
</reference>
<gene>
    <name evidence="8" type="ORF">CALVIDRAFT_341206</name>
</gene>
<accession>A0A167HEB4</accession>
<evidence type="ECO:0000256" key="6">
    <source>
        <dbReference type="ARBA" id="ARBA00038447"/>
    </source>
</evidence>
<feature type="region of interest" description="Disordered" evidence="7">
    <location>
        <begin position="88"/>
        <end position="110"/>
    </location>
</feature>
<proteinExistence type="inferred from homology"/>
<dbReference type="EMBL" id="KV417321">
    <property type="protein sequence ID" value="KZO91535.1"/>
    <property type="molecule type" value="Genomic_DNA"/>
</dbReference>
<dbReference type="PANTHER" id="PTHR28605">
    <property type="entry name" value="CTF8, CHROMOSOME TRANSMISSION FIDELITY FACTOR 8 HOMOLOG (S. CEREVISIAE)"/>
    <property type="match status" value="1"/>
</dbReference>
<dbReference type="STRING" id="1330018.A0A167HEB4"/>
<evidence type="ECO:0000256" key="2">
    <source>
        <dbReference type="ARBA" id="ARBA00022705"/>
    </source>
</evidence>
<comment type="similarity">
    <text evidence="6">Belongs to the CTF8 family.</text>
</comment>
<evidence type="ECO:0008006" key="10">
    <source>
        <dbReference type="Google" id="ProtNLM"/>
    </source>
</evidence>
<keyword evidence="9" id="KW-1185">Reference proteome</keyword>
<evidence type="ECO:0000313" key="8">
    <source>
        <dbReference type="EMBL" id="KZO91535.1"/>
    </source>
</evidence>
<protein>
    <recommendedName>
        <fullName evidence="10">Chromosome transmission fidelity protein 8</fullName>
    </recommendedName>
</protein>
<dbReference type="GO" id="GO:0006260">
    <property type="term" value="P:DNA replication"/>
    <property type="evidence" value="ECO:0007669"/>
    <property type="project" value="UniProtKB-KW"/>
</dbReference>
<dbReference type="Pfam" id="PF09696">
    <property type="entry name" value="Ctf8"/>
    <property type="match status" value="1"/>
</dbReference>
<evidence type="ECO:0000256" key="1">
    <source>
        <dbReference type="ARBA" id="ARBA00004123"/>
    </source>
</evidence>
<dbReference type="GO" id="GO:0007064">
    <property type="term" value="P:mitotic sister chromatid cohesion"/>
    <property type="evidence" value="ECO:0007669"/>
    <property type="project" value="InterPro"/>
</dbReference>
<evidence type="ECO:0000313" key="9">
    <source>
        <dbReference type="Proteomes" id="UP000076738"/>
    </source>
</evidence>
<dbReference type="Proteomes" id="UP000076738">
    <property type="component" value="Unassembled WGS sequence"/>
</dbReference>
<sequence>MLIPITRPSTSSDPPLPPNLIKLGSTLLLLELQGSLVVSGVPEDGEGGGVVGEFTMNEEKPTLRIGHHMLEGKVVTLPKPLAVLRKRVVPASSQPRIPTPSEESPLQKEEDDMMLDEAAGGTSYEVVEVVRKKVVFSRRPALVVDKPAVAGGKRP</sequence>
<dbReference type="OrthoDB" id="121932at2759"/>
<organism evidence="8 9">
    <name type="scientific">Calocera viscosa (strain TUFC12733)</name>
    <dbReference type="NCBI Taxonomy" id="1330018"/>
    <lineage>
        <taxon>Eukaryota</taxon>
        <taxon>Fungi</taxon>
        <taxon>Dikarya</taxon>
        <taxon>Basidiomycota</taxon>
        <taxon>Agaricomycotina</taxon>
        <taxon>Dacrymycetes</taxon>
        <taxon>Dacrymycetales</taxon>
        <taxon>Dacrymycetaceae</taxon>
        <taxon>Calocera</taxon>
    </lineage>
</organism>
<keyword evidence="4" id="KW-0539">Nucleus</keyword>